<dbReference type="InterPro" id="IPR016167">
    <property type="entry name" value="FAD-bd_PCMH_sub1"/>
</dbReference>
<keyword evidence="1" id="KW-0274">FAD</keyword>
<dbReference type="EMBL" id="CP002691">
    <property type="protein sequence ID" value="AEE54151.1"/>
    <property type="molecule type" value="Genomic_DNA"/>
</dbReference>
<dbReference type="KEGG" id="hhy:Halhy_6332"/>
<dbReference type="InterPro" id="IPR036318">
    <property type="entry name" value="FAD-bd_PCMH-like_sf"/>
</dbReference>
<evidence type="ECO:0000256" key="1">
    <source>
        <dbReference type="ARBA" id="ARBA00022827"/>
    </source>
</evidence>
<dbReference type="SUPFAM" id="SSF56176">
    <property type="entry name" value="FAD-binding/transporter-associated domain-like"/>
    <property type="match status" value="1"/>
</dbReference>
<dbReference type="PROSITE" id="PS51387">
    <property type="entry name" value="FAD_PCMH"/>
    <property type="match status" value="1"/>
</dbReference>
<dbReference type="InterPro" id="IPR028994">
    <property type="entry name" value="Integrin_alpha_N"/>
</dbReference>
<dbReference type="HOGENOM" id="CLU_266452_0_0_10"/>
<dbReference type="AlphaFoldDB" id="F4L7H1"/>
<dbReference type="RefSeq" id="WP_013768672.1">
    <property type="nucleotide sequence ID" value="NC_015510.1"/>
</dbReference>
<dbReference type="GO" id="GO:0071949">
    <property type="term" value="F:FAD binding"/>
    <property type="evidence" value="ECO:0007669"/>
    <property type="project" value="InterPro"/>
</dbReference>
<evidence type="ECO:0000313" key="4">
    <source>
        <dbReference type="Proteomes" id="UP000008461"/>
    </source>
</evidence>
<dbReference type="Gene3D" id="3.30.465.10">
    <property type="match status" value="1"/>
</dbReference>
<keyword evidence="4" id="KW-1185">Reference proteome</keyword>
<dbReference type="Proteomes" id="UP000008461">
    <property type="component" value="Chromosome"/>
</dbReference>
<gene>
    <name evidence="3" type="ordered locus">Halhy_6332</name>
</gene>
<dbReference type="SUPFAM" id="SSF69318">
    <property type="entry name" value="Integrin alpha N-terminal domain"/>
    <property type="match status" value="1"/>
</dbReference>
<name>F4L7H1_HALH1</name>
<proteinExistence type="predicted"/>
<sequence>MKSNSQIQLDPNLYLADVDGDQVDEFLQIDGDRMYVFRSNFEFSPVLEHTFSSEIKGLIIGDFTNNGREHGRDQICAILNNGTIEVFAISDDLSSMWWWFSQPNFVEGDEHSIVGDFDGDGADEILLYKAGTGGIRIFTRMQTGSFSALTNFQLGNLAGRDLRNKQIFAGDFGQSLRRKDIIVVDKSVGQIMRFDAVTDNGGVNTFWWAFTTNANIFQPNDQVCVANISSGERDEILIRNYETGQYRLFAVESVNGSLQQIQNVNVGQLPVLPRQGKILPALIRERHLRNEFGGLRRSDILLWLDSNKEIIRTDARYDGVFLTYWWAYGPLNPCFSISIEEKENWAKNVKVKARVFRPKSVQEAAKFLTLTGKNSNRRIRPIGSFWSFTDILHTNDTWVDFSSLNRVLGLYERNNSWGSGHILKRSIRSSSRKFVLVQAGVKIWQILELLHSPGSDPSINDRGRSRWGIITMGASAGQTLPGAISTGSHGGDFKLPPIADYVRGFQFIDANGNVLWIEPSQGGVTDGSSIQNVLGVNVNSQIQNDEWFYSLIVSMGSIGMITAILIEVSDQYGLSQRKTAASWINVKNLISEENSRTNTGLFGNTPPFDFNFPRRVNNIPIEPVFDSFEIFLNPYRTSDDYSQIDPFGRFADRACVVVGKARPSIELFTFEANTANETRYVATKGGISDLENLGIISEIENPHFHRIKRLRNVVNFIINADFSRANTEAYYYPSHLVRNTTGGDENGGSLPALGLEIAVPTTNNQHISFINELLMVFDRKFGLEKFFAGFISLRFTRPSKASLAPSNTTSTSNHHVCHIEIFALQQLTNLLRREFDRDNFYGPTDEFVQEAINLAQNKNFKIHWGQLHNLNRRWIANAYGNNLNIWRKIKTIFDNEKGTTLFSNSFTRRAGLESNSEYLGATQGISSSEKLVFGYDGSGRLFMISSRRNWTKEFLNMQSTINIRFVSPLKVTSNIVRTAGGKTIANYYLWGLGADDRLARVKNENNTWIWESLGDAFSSLSNSTLSFDAVTRGNRHDLFNLDRSGNIRHRWYDGESTGAILIRKPNGFPVIIGEIVASKMGSSRLEIWGMSETVLIQISFIDNRWHWNNHGNPFSTINDNFVGPLAVLSYDSTDIDVYAMGNLGNLLAYKWRANTGWIAQSIPNAFPTSSKMPKIGMPNNFGEANSAIPFEYRIESTPQEQFVGPLCGFKISSIRANLFGYGESGDILHISNTSQWLNLGNSR</sequence>
<dbReference type="Gene3D" id="3.30.43.10">
    <property type="entry name" value="Uridine Diphospho-n-acetylenolpyruvylglucosamine Reductase, domain 2"/>
    <property type="match status" value="1"/>
</dbReference>
<dbReference type="PANTHER" id="PTHR43762">
    <property type="entry name" value="L-GULONOLACTONE OXIDASE"/>
    <property type="match status" value="1"/>
</dbReference>
<evidence type="ECO:0000259" key="2">
    <source>
        <dbReference type="PROSITE" id="PS51387"/>
    </source>
</evidence>
<dbReference type="GO" id="GO:0016899">
    <property type="term" value="F:oxidoreductase activity, acting on the CH-OH group of donors, oxygen as acceptor"/>
    <property type="evidence" value="ECO:0007669"/>
    <property type="project" value="InterPro"/>
</dbReference>
<dbReference type="PANTHER" id="PTHR43762:SF1">
    <property type="entry name" value="D-ARABINONO-1,4-LACTONE OXIDASE"/>
    <property type="match status" value="1"/>
</dbReference>
<keyword evidence="1" id="KW-0285">Flavoprotein</keyword>
<reference key="2">
    <citation type="submission" date="2011-04" db="EMBL/GenBank/DDBJ databases">
        <title>Complete sequence of chromosome of Haliscomenobacter hydrossis DSM 1100.</title>
        <authorList>
            <consortium name="US DOE Joint Genome Institute (JGI-PGF)"/>
            <person name="Lucas S."/>
            <person name="Han J."/>
            <person name="Lapidus A."/>
            <person name="Bruce D."/>
            <person name="Goodwin L."/>
            <person name="Pitluck S."/>
            <person name="Peters L."/>
            <person name="Kyrpides N."/>
            <person name="Mavromatis K."/>
            <person name="Ivanova N."/>
            <person name="Ovchinnikova G."/>
            <person name="Pagani I."/>
            <person name="Daligault H."/>
            <person name="Detter J.C."/>
            <person name="Han C."/>
            <person name="Land M."/>
            <person name="Hauser L."/>
            <person name="Markowitz V."/>
            <person name="Cheng J.-F."/>
            <person name="Hugenholtz P."/>
            <person name="Woyke T."/>
            <person name="Wu D."/>
            <person name="Verbarg S."/>
            <person name="Frueling A."/>
            <person name="Brambilla E."/>
            <person name="Klenk H.-P."/>
            <person name="Eisen J.A."/>
        </authorList>
    </citation>
    <scope>NUCLEOTIDE SEQUENCE</scope>
    <source>
        <strain>DSM 1100</strain>
    </source>
</reference>
<feature type="domain" description="FAD-binding PCMH-type" evidence="2">
    <location>
        <begin position="348"/>
        <end position="571"/>
    </location>
</feature>
<dbReference type="STRING" id="760192.Halhy_6332"/>
<dbReference type="InterPro" id="IPR016166">
    <property type="entry name" value="FAD-bd_PCMH"/>
</dbReference>
<dbReference type="eggNOG" id="COG0277">
    <property type="taxonomic scope" value="Bacteria"/>
</dbReference>
<dbReference type="OrthoDB" id="9800184at2"/>
<dbReference type="InterPro" id="IPR010031">
    <property type="entry name" value="FAD_lactone_oxidase-like"/>
</dbReference>
<organism evidence="3 4">
    <name type="scientific">Haliscomenobacter hydrossis (strain ATCC 27775 / DSM 1100 / LMG 10767 / O)</name>
    <dbReference type="NCBI Taxonomy" id="760192"/>
    <lineage>
        <taxon>Bacteria</taxon>
        <taxon>Pseudomonadati</taxon>
        <taxon>Bacteroidota</taxon>
        <taxon>Saprospiria</taxon>
        <taxon>Saprospirales</taxon>
        <taxon>Haliscomenobacteraceae</taxon>
        <taxon>Haliscomenobacter</taxon>
    </lineage>
</organism>
<dbReference type="SUPFAM" id="SSF89372">
    <property type="entry name" value="Fucose-specific lectin"/>
    <property type="match status" value="1"/>
</dbReference>
<dbReference type="InterPro" id="IPR016169">
    <property type="entry name" value="FAD-bd_PCMH_sub2"/>
</dbReference>
<reference evidence="3 4" key="1">
    <citation type="journal article" date="2011" name="Stand. Genomic Sci.">
        <title>Complete genome sequence of Haliscomenobacter hydrossis type strain (O).</title>
        <authorList>
            <consortium name="US DOE Joint Genome Institute (JGI-PGF)"/>
            <person name="Daligault H."/>
            <person name="Lapidus A."/>
            <person name="Zeytun A."/>
            <person name="Nolan M."/>
            <person name="Lucas S."/>
            <person name="Del Rio T.G."/>
            <person name="Tice H."/>
            <person name="Cheng J.F."/>
            <person name="Tapia R."/>
            <person name="Han C."/>
            <person name="Goodwin L."/>
            <person name="Pitluck S."/>
            <person name="Liolios K."/>
            <person name="Pagani I."/>
            <person name="Ivanova N."/>
            <person name="Huntemann M."/>
            <person name="Mavromatis K."/>
            <person name="Mikhailova N."/>
            <person name="Pati A."/>
            <person name="Chen A."/>
            <person name="Palaniappan K."/>
            <person name="Land M."/>
            <person name="Hauser L."/>
            <person name="Brambilla E.M."/>
            <person name="Rohde M."/>
            <person name="Verbarg S."/>
            <person name="Goker M."/>
            <person name="Bristow J."/>
            <person name="Eisen J.A."/>
            <person name="Markowitz V."/>
            <person name="Hugenholtz P."/>
            <person name="Kyrpides N.C."/>
            <person name="Klenk H.P."/>
            <person name="Woyke T."/>
        </authorList>
    </citation>
    <scope>NUCLEOTIDE SEQUENCE [LARGE SCALE GENOMIC DNA]</scope>
    <source>
        <strain evidence="4">ATCC 27775 / DSM 1100 / LMG 10767 / O</strain>
    </source>
</reference>
<protein>
    <submittedName>
        <fullName evidence="3">FAD linked oxidase domain protein</fullName>
    </submittedName>
</protein>
<dbReference type="Gene3D" id="2.120.10.70">
    <property type="entry name" value="Fucose-specific lectin"/>
    <property type="match status" value="1"/>
</dbReference>
<evidence type="ECO:0000313" key="3">
    <source>
        <dbReference type="EMBL" id="AEE54151.1"/>
    </source>
</evidence>
<accession>F4L7H1</accession>